<organism evidence="16 17">
    <name type="scientific">Bermanella marisrubri</name>
    <dbReference type="NCBI Taxonomy" id="207949"/>
    <lineage>
        <taxon>Bacteria</taxon>
        <taxon>Pseudomonadati</taxon>
        <taxon>Pseudomonadota</taxon>
        <taxon>Gammaproteobacteria</taxon>
        <taxon>Oceanospirillales</taxon>
        <taxon>Oceanospirillaceae</taxon>
        <taxon>Bermanella</taxon>
    </lineage>
</organism>
<dbReference type="PROSITE" id="PS51194">
    <property type="entry name" value="HELICASE_CTER"/>
    <property type="match status" value="1"/>
</dbReference>
<dbReference type="PROSITE" id="PS51195">
    <property type="entry name" value="Q_MOTIF"/>
    <property type="match status" value="1"/>
</dbReference>
<feature type="region of interest" description="Disordered" evidence="12">
    <location>
        <begin position="557"/>
        <end position="614"/>
    </location>
</feature>
<protein>
    <recommendedName>
        <fullName evidence="10">ATP-dependent RNA helicase DeaD</fullName>
        <ecNumber evidence="10">3.6.4.13</ecNumber>
    </recommendedName>
    <alternativeName>
        <fullName evidence="10">Cold-shock DEAD box protein A</fullName>
    </alternativeName>
</protein>
<dbReference type="CDD" id="cd12499">
    <property type="entry name" value="RRM_EcCsdA_like"/>
    <property type="match status" value="1"/>
</dbReference>
<dbReference type="InterPro" id="IPR014014">
    <property type="entry name" value="RNA_helicase_DEAD_Q_motif"/>
</dbReference>
<keyword evidence="7 10" id="KW-0694">RNA-binding</keyword>
<dbReference type="GO" id="GO:0005840">
    <property type="term" value="C:ribosome"/>
    <property type="evidence" value="ECO:0007669"/>
    <property type="project" value="TreeGrafter"/>
</dbReference>
<dbReference type="InterPro" id="IPR057325">
    <property type="entry name" value="DeaD_dimer"/>
</dbReference>
<evidence type="ECO:0000256" key="11">
    <source>
        <dbReference type="PROSITE-ProRule" id="PRU00552"/>
    </source>
</evidence>
<dbReference type="EC" id="3.6.4.13" evidence="10"/>
<keyword evidence="4 10" id="KW-0378">Hydrolase</keyword>
<comment type="similarity">
    <text evidence="10">Belongs to the DEAD box helicase family. DeaD/CsdA subfamily.</text>
</comment>
<dbReference type="InterPro" id="IPR012677">
    <property type="entry name" value="Nucleotide-bd_a/b_plait_sf"/>
</dbReference>
<evidence type="ECO:0000259" key="15">
    <source>
        <dbReference type="PROSITE" id="PS51195"/>
    </source>
</evidence>
<feature type="region of interest" description="Disordered" evidence="12">
    <location>
        <begin position="435"/>
        <end position="471"/>
    </location>
</feature>
<evidence type="ECO:0000256" key="8">
    <source>
        <dbReference type="ARBA" id="ARBA00023016"/>
    </source>
</evidence>
<name>Q1MY97_9GAMM</name>
<evidence type="ECO:0000256" key="12">
    <source>
        <dbReference type="SAM" id="MobiDB-lite"/>
    </source>
</evidence>
<dbReference type="GO" id="GO:0000027">
    <property type="term" value="P:ribosomal large subunit assembly"/>
    <property type="evidence" value="ECO:0007669"/>
    <property type="project" value="UniProtKB-UniRule"/>
</dbReference>
<evidence type="ECO:0000256" key="5">
    <source>
        <dbReference type="ARBA" id="ARBA00022806"/>
    </source>
</evidence>
<dbReference type="InterPro" id="IPR028618">
    <property type="entry name" value="DEAD_helicase_DeaD"/>
</dbReference>
<dbReference type="EMBL" id="AAQH01000027">
    <property type="protein sequence ID" value="EAT10970.1"/>
    <property type="molecule type" value="Genomic_DNA"/>
</dbReference>
<dbReference type="InterPro" id="IPR034415">
    <property type="entry name" value="CsdA_RRM"/>
</dbReference>
<reference evidence="16 17" key="1">
    <citation type="submission" date="2006-03" db="EMBL/GenBank/DDBJ databases">
        <authorList>
            <person name="Pinhassi J."/>
            <person name="Pedros-Alio C."/>
            <person name="Ferriera S."/>
            <person name="Johnson J."/>
            <person name="Kravitz S."/>
            <person name="Halpern A."/>
            <person name="Remington K."/>
            <person name="Beeson K."/>
            <person name="Tran B."/>
            <person name="Rogers Y.-H."/>
            <person name="Friedman R."/>
            <person name="Venter J.C."/>
        </authorList>
    </citation>
    <scope>NUCLEOTIDE SEQUENCE [LARGE SCALE GENOMIC DNA]</scope>
    <source>
        <strain evidence="16 17">RED65</strain>
    </source>
</reference>
<feature type="compositionally biased region" description="Basic residues" evidence="12">
    <location>
        <begin position="571"/>
        <end position="584"/>
    </location>
</feature>
<keyword evidence="2 10" id="KW-0963">Cytoplasm</keyword>
<evidence type="ECO:0000256" key="6">
    <source>
        <dbReference type="ARBA" id="ARBA00022840"/>
    </source>
</evidence>
<feature type="compositionally biased region" description="Basic and acidic residues" evidence="12">
    <location>
        <begin position="441"/>
        <end position="471"/>
    </location>
</feature>
<dbReference type="InterPro" id="IPR000629">
    <property type="entry name" value="RNA-helicase_DEAD-box_CS"/>
</dbReference>
<dbReference type="GO" id="GO:0005829">
    <property type="term" value="C:cytosol"/>
    <property type="evidence" value="ECO:0007669"/>
    <property type="project" value="TreeGrafter"/>
</dbReference>
<proteinExistence type="inferred from homology"/>
<keyword evidence="5 10" id="KW-0347">Helicase</keyword>
<dbReference type="GO" id="GO:0003724">
    <property type="term" value="F:RNA helicase activity"/>
    <property type="evidence" value="ECO:0007669"/>
    <property type="project" value="UniProtKB-UniRule"/>
</dbReference>
<evidence type="ECO:0000313" key="17">
    <source>
        <dbReference type="Proteomes" id="UP000004263"/>
    </source>
</evidence>
<evidence type="ECO:0000256" key="9">
    <source>
        <dbReference type="ARBA" id="ARBA00047984"/>
    </source>
</evidence>
<evidence type="ECO:0000256" key="1">
    <source>
        <dbReference type="ARBA" id="ARBA00004496"/>
    </source>
</evidence>
<comment type="catalytic activity">
    <reaction evidence="9 10">
        <text>ATP + H2O = ADP + phosphate + H(+)</text>
        <dbReference type="Rhea" id="RHEA:13065"/>
        <dbReference type="ChEBI" id="CHEBI:15377"/>
        <dbReference type="ChEBI" id="CHEBI:15378"/>
        <dbReference type="ChEBI" id="CHEBI:30616"/>
        <dbReference type="ChEBI" id="CHEBI:43474"/>
        <dbReference type="ChEBI" id="CHEBI:456216"/>
        <dbReference type="EC" id="3.6.4.13"/>
    </reaction>
</comment>
<comment type="function">
    <text evidence="10">DEAD-box RNA helicase involved in various cellular processes at low temperature, including ribosome biogenesis, mRNA degradation and translation initiation.</text>
</comment>
<dbReference type="GO" id="GO:0016887">
    <property type="term" value="F:ATP hydrolysis activity"/>
    <property type="evidence" value="ECO:0007669"/>
    <property type="project" value="RHEA"/>
</dbReference>
<evidence type="ECO:0000259" key="13">
    <source>
        <dbReference type="PROSITE" id="PS51192"/>
    </source>
</evidence>
<dbReference type="FunFam" id="3.40.50.300:FF:000108">
    <property type="entry name" value="ATP-dependent RNA helicase RhlE"/>
    <property type="match status" value="1"/>
</dbReference>
<dbReference type="SMART" id="SM00487">
    <property type="entry name" value="DEXDc"/>
    <property type="match status" value="1"/>
</dbReference>
<comment type="subcellular location">
    <subcellularLocation>
        <location evidence="1 10">Cytoplasm</location>
    </subcellularLocation>
</comment>
<dbReference type="PROSITE" id="PS51192">
    <property type="entry name" value="HELICASE_ATP_BIND_1"/>
    <property type="match status" value="1"/>
</dbReference>
<evidence type="ECO:0000256" key="3">
    <source>
        <dbReference type="ARBA" id="ARBA00022741"/>
    </source>
</evidence>
<feature type="domain" description="Helicase C-terminal" evidence="14">
    <location>
        <begin position="231"/>
        <end position="379"/>
    </location>
</feature>
<dbReference type="Gene3D" id="3.30.70.330">
    <property type="match status" value="1"/>
</dbReference>
<dbReference type="Pfam" id="PF25399">
    <property type="entry name" value="DeaD_dimer"/>
    <property type="match status" value="1"/>
</dbReference>
<dbReference type="GO" id="GO:0033592">
    <property type="term" value="F:RNA strand annealing activity"/>
    <property type="evidence" value="ECO:0007669"/>
    <property type="project" value="TreeGrafter"/>
</dbReference>
<dbReference type="Pfam" id="PF00271">
    <property type="entry name" value="Helicase_C"/>
    <property type="match status" value="1"/>
</dbReference>
<dbReference type="FunFam" id="3.30.70.330:FF:000068">
    <property type="entry name" value="ATP-dependent RNA helicase DeaD"/>
    <property type="match status" value="1"/>
</dbReference>
<dbReference type="InterPro" id="IPR014001">
    <property type="entry name" value="Helicase_ATP-bd"/>
</dbReference>
<gene>
    <name evidence="10" type="primary">deaD</name>
    <name evidence="10" type="synonym">csdA</name>
    <name evidence="16" type="ORF">RED65_03105</name>
</gene>
<evidence type="ECO:0000256" key="10">
    <source>
        <dbReference type="HAMAP-Rule" id="MF_00964"/>
    </source>
</evidence>
<evidence type="ECO:0000256" key="7">
    <source>
        <dbReference type="ARBA" id="ARBA00022884"/>
    </source>
</evidence>
<dbReference type="GO" id="GO:0005524">
    <property type="term" value="F:ATP binding"/>
    <property type="evidence" value="ECO:0007669"/>
    <property type="project" value="UniProtKB-UniRule"/>
</dbReference>
<dbReference type="InterPro" id="IPR050547">
    <property type="entry name" value="DEAD_box_RNA_helicases"/>
</dbReference>
<feature type="compositionally biased region" description="Basic and acidic residues" evidence="12">
    <location>
        <begin position="603"/>
        <end position="614"/>
    </location>
</feature>
<dbReference type="SUPFAM" id="SSF52540">
    <property type="entry name" value="P-loop containing nucleoside triphosphate hydrolases"/>
    <property type="match status" value="1"/>
</dbReference>
<dbReference type="PROSITE" id="PS00039">
    <property type="entry name" value="DEAD_ATP_HELICASE"/>
    <property type="match status" value="1"/>
</dbReference>
<dbReference type="HAMAP" id="MF_00964">
    <property type="entry name" value="DEAD_helicase_DeaD"/>
    <property type="match status" value="1"/>
</dbReference>
<dbReference type="GO" id="GO:0070417">
    <property type="term" value="P:cellular response to cold"/>
    <property type="evidence" value="ECO:0007669"/>
    <property type="project" value="InterPro"/>
</dbReference>
<dbReference type="PANTHER" id="PTHR47963:SF8">
    <property type="entry name" value="ATP-DEPENDENT RNA HELICASE DEAD"/>
    <property type="match status" value="1"/>
</dbReference>
<evidence type="ECO:0000256" key="2">
    <source>
        <dbReference type="ARBA" id="ARBA00022490"/>
    </source>
</evidence>
<dbReference type="RefSeq" id="WP_007016781.1">
    <property type="nucleotide sequence ID" value="NZ_AAQH01000027.1"/>
</dbReference>
<dbReference type="Gene3D" id="3.40.50.300">
    <property type="entry name" value="P-loop containing nucleotide triphosphate hydrolases"/>
    <property type="match status" value="2"/>
</dbReference>
<evidence type="ECO:0000259" key="14">
    <source>
        <dbReference type="PROSITE" id="PS51194"/>
    </source>
</evidence>
<dbReference type="OrthoDB" id="9808889at2"/>
<dbReference type="Proteomes" id="UP000004263">
    <property type="component" value="Unassembled WGS sequence"/>
</dbReference>
<keyword evidence="6 10" id="KW-0067">ATP-binding</keyword>
<keyword evidence="8 10" id="KW-0346">Stress response</keyword>
<dbReference type="HOGENOM" id="CLU_003041_21_1_6"/>
<feature type="domain" description="Helicase ATP-binding" evidence="13">
    <location>
        <begin position="37"/>
        <end position="208"/>
    </location>
</feature>
<dbReference type="PANTHER" id="PTHR47963">
    <property type="entry name" value="DEAD-BOX ATP-DEPENDENT RNA HELICASE 47, MITOCHONDRIAL"/>
    <property type="match status" value="1"/>
</dbReference>
<dbReference type="STRING" id="207949.RED65_03105"/>
<dbReference type="AlphaFoldDB" id="Q1MY97"/>
<feature type="short sequence motif" description="Q motif" evidence="11">
    <location>
        <begin position="6"/>
        <end position="34"/>
    </location>
</feature>
<keyword evidence="3 10" id="KW-0547">Nucleotide-binding</keyword>
<dbReference type="SMART" id="SM00490">
    <property type="entry name" value="HELICc"/>
    <property type="match status" value="1"/>
</dbReference>
<dbReference type="CDD" id="cd18787">
    <property type="entry name" value="SF2_C_DEAD"/>
    <property type="match status" value="1"/>
</dbReference>
<dbReference type="Pfam" id="PF00270">
    <property type="entry name" value="DEAD"/>
    <property type="match status" value="1"/>
</dbReference>
<evidence type="ECO:0000313" key="16">
    <source>
        <dbReference type="EMBL" id="EAT10970.1"/>
    </source>
</evidence>
<dbReference type="InterPro" id="IPR005580">
    <property type="entry name" value="DbpA/CsdA_RNA-bd_dom"/>
</dbReference>
<dbReference type="InterPro" id="IPR027417">
    <property type="entry name" value="P-loop_NTPase"/>
</dbReference>
<dbReference type="Pfam" id="PF03880">
    <property type="entry name" value="DbpA"/>
    <property type="match status" value="1"/>
</dbReference>
<dbReference type="CDD" id="cd00268">
    <property type="entry name" value="DEADc"/>
    <property type="match status" value="1"/>
</dbReference>
<dbReference type="InterPro" id="IPR044742">
    <property type="entry name" value="DEAD/DEAH_RhlB"/>
</dbReference>
<dbReference type="InterPro" id="IPR001650">
    <property type="entry name" value="Helicase_C-like"/>
</dbReference>
<comment type="caution">
    <text evidence="16">The sequence shown here is derived from an EMBL/GenBank/DDBJ whole genome shotgun (WGS) entry which is preliminary data.</text>
</comment>
<sequence>MSESSTGFASLGLPFNLLRAIEEQGYEQPSPIQEQSIPHLLEGKDVLGLAQTGTGKTAAFTLPLLARTQNEVREPQVLVLAPTRELAQQVAMAVESYSKHESNVKVASIYGGSDFGSQFRALKQGPQWVVGTPGRVMDHIRRGTLKLEGIRAVVLDEADEMLRMGFIDDVDWVLDQVPEKRQIALFSATMPKQIKAVAEKHLREPTEIRIKSKTATNESIEQKYWLVKGVDKNQALLRICETSEFDAMMVFVRTKQATEEVADYMRSHGLRCEALNGDVAQAQRERAVDRLKKGQVDMLVATDVAARGLDVERISHVVNYDIPYDAESYVHRIGRTGRAGRSGEAILFVRPRERRMLSTIERVTRKKIQQIELPTAKEVNAKRRDQFKVRALEHIEGRDIEIFKKIASEILAEQPALDPIELAAAFAQMSQGNKPLFMDESEPRFKPETDRGERGERKERRNNSGREERKPIELEAMPLKDFPDVEMRRYRLAVGYKDGVKPGNIVGAIANEADIESKFIGHIEIYDTFASVDLPSGMPEETLTHLKKARVCGRPINIEPLKNRGAGGGQKPRRNAKGGNKGKKPQGERGQNKGGAKSGKPKRTGDRKPRMSAL</sequence>
<accession>Q1MY97</accession>
<evidence type="ECO:0000256" key="4">
    <source>
        <dbReference type="ARBA" id="ARBA00022801"/>
    </source>
</evidence>
<dbReference type="InterPro" id="IPR011545">
    <property type="entry name" value="DEAD/DEAH_box_helicase_dom"/>
</dbReference>
<dbReference type="GO" id="GO:0006401">
    <property type="term" value="P:RNA catabolic process"/>
    <property type="evidence" value="ECO:0007669"/>
    <property type="project" value="UniProtKB-UniRule"/>
</dbReference>
<feature type="domain" description="DEAD-box RNA helicase Q" evidence="15">
    <location>
        <begin position="6"/>
        <end position="34"/>
    </location>
</feature>
<keyword evidence="17" id="KW-1185">Reference proteome</keyword>